<protein>
    <submittedName>
        <fullName evidence="1">Uncharacterized protein</fullName>
    </submittedName>
</protein>
<organism evidence="1 2">
    <name type="scientific">Dallia pectoralis</name>
    <name type="common">Alaska blackfish</name>
    <dbReference type="NCBI Taxonomy" id="75939"/>
    <lineage>
        <taxon>Eukaryota</taxon>
        <taxon>Metazoa</taxon>
        <taxon>Chordata</taxon>
        <taxon>Craniata</taxon>
        <taxon>Vertebrata</taxon>
        <taxon>Euteleostomi</taxon>
        <taxon>Actinopterygii</taxon>
        <taxon>Neopterygii</taxon>
        <taxon>Teleostei</taxon>
        <taxon>Protacanthopterygii</taxon>
        <taxon>Esociformes</taxon>
        <taxon>Umbridae</taxon>
        <taxon>Dallia</taxon>
    </lineage>
</organism>
<name>A0ACC2H219_DALPE</name>
<accession>A0ACC2H219</accession>
<keyword evidence="2" id="KW-1185">Reference proteome</keyword>
<proteinExistence type="predicted"/>
<comment type="caution">
    <text evidence="1">The sequence shown here is derived from an EMBL/GenBank/DDBJ whole genome shotgun (WGS) entry which is preliminary data.</text>
</comment>
<evidence type="ECO:0000313" key="1">
    <source>
        <dbReference type="EMBL" id="KAJ8009918.1"/>
    </source>
</evidence>
<gene>
    <name evidence="1" type="ORF">DPEC_G00069150</name>
</gene>
<dbReference type="Proteomes" id="UP001157502">
    <property type="component" value="Chromosome 6"/>
</dbReference>
<reference evidence="1" key="1">
    <citation type="submission" date="2021-05" db="EMBL/GenBank/DDBJ databases">
        <authorList>
            <person name="Pan Q."/>
            <person name="Jouanno E."/>
            <person name="Zahm M."/>
            <person name="Klopp C."/>
            <person name="Cabau C."/>
            <person name="Louis A."/>
            <person name="Berthelot C."/>
            <person name="Parey E."/>
            <person name="Roest Crollius H."/>
            <person name="Montfort J."/>
            <person name="Robinson-Rechavi M."/>
            <person name="Bouchez O."/>
            <person name="Lampietro C."/>
            <person name="Lopez Roques C."/>
            <person name="Donnadieu C."/>
            <person name="Postlethwait J."/>
            <person name="Bobe J."/>
            <person name="Dillon D."/>
            <person name="Chandos A."/>
            <person name="von Hippel F."/>
            <person name="Guiguen Y."/>
        </authorList>
    </citation>
    <scope>NUCLEOTIDE SEQUENCE</scope>
    <source>
        <strain evidence="1">YG-Jan2019</strain>
    </source>
</reference>
<dbReference type="EMBL" id="CM055733">
    <property type="protein sequence ID" value="KAJ8009918.1"/>
    <property type="molecule type" value="Genomic_DNA"/>
</dbReference>
<sequence length="389" mass="43525">MAARTRYRTDSSEDSCPVAALLVFHKQQLEFRGAYYNPSGGDPLEMGLGATEHHPGPRVRCQEADHDHLILKATLPVTIALFSTVLTEEFGGQYDVVERGRGVNMSSSRPSFAWMAKIFELAEVIQFSAKAELHSAQEMSSVVRDAVLKSSVAIATLFTSRSDTINRFMRKVARKYTDKHIAPADFYTMVVMLALCFFPYLKHRVLGDLFNNKTLVLMCFDKTRTRHSQWSTLSTYIHLHANQPEFVNRVLSGSDLGTSLPIVVTVTLDKYMSDASYPENQKCTSHDLNPRVLSEPLASSRVTNQTDTRPDASYPEYERCMSHGQTPPGLPVASPGVPNETETRPGSLLHFTKRGTPVPAGKRRTSCSPGYFETHEGRQEEKMMRLQNS</sequence>
<evidence type="ECO:0000313" key="2">
    <source>
        <dbReference type="Proteomes" id="UP001157502"/>
    </source>
</evidence>